<name>A0A1H6TW96_9FIRM</name>
<gene>
    <name evidence="2" type="ORF">SAMN05660742_101185</name>
</gene>
<keyword evidence="1" id="KW-0732">Signal</keyword>
<reference evidence="2 3" key="1">
    <citation type="submission" date="2016-10" db="EMBL/GenBank/DDBJ databases">
        <authorList>
            <person name="de Groot N.N."/>
        </authorList>
    </citation>
    <scope>NUCLEOTIDE SEQUENCE [LARGE SCALE GENOMIC DNA]</scope>
    <source>
        <strain evidence="2 3">DSM 2179</strain>
    </source>
</reference>
<proteinExistence type="predicted"/>
<feature type="signal peptide" evidence="1">
    <location>
        <begin position="1"/>
        <end position="20"/>
    </location>
</feature>
<dbReference type="Proteomes" id="UP000199662">
    <property type="component" value="Unassembled WGS sequence"/>
</dbReference>
<feature type="chain" id="PRO_5039339082" evidence="1">
    <location>
        <begin position="21"/>
        <end position="148"/>
    </location>
</feature>
<evidence type="ECO:0000313" key="2">
    <source>
        <dbReference type="EMBL" id="SEI83486.1"/>
    </source>
</evidence>
<dbReference type="AlphaFoldDB" id="A0A1H6TW96"/>
<protein>
    <submittedName>
        <fullName evidence="2">Uncharacterized protein</fullName>
    </submittedName>
</protein>
<keyword evidence="3" id="KW-1185">Reference proteome</keyword>
<organism evidence="2 3">
    <name type="scientific">Propionispira arboris</name>
    <dbReference type="NCBI Taxonomy" id="84035"/>
    <lineage>
        <taxon>Bacteria</taxon>
        <taxon>Bacillati</taxon>
        <taxon>Bacillota</taxon>
        <taxon>Negativicutes</taxon>
        <taxon>Selenomonadales</taxon>
        <taxon>Selenomonadaceae</taxon>
        <taxon>Propionispira</taxon>
    </lineage>
</organism>
<dbReference type="STRING" id="84035.SAMN05660742_101185"/>
<dbReference type="RefSeq" id="WP_091828407.1">
    <property type="nucleotide sequence ID" value="NZ_FNZK01000001.1"/>
</dbReference>
<evidence type="ECO:0000313" key="3">
    <source>
        <dbReference type="Proteomes" id="UP000199662"/>
    </source>
</evidence>
<sequence length="148" mass="15306">MNFKKILIASILVLSLTCTAAINSTQAFSLGSLGGIIKAGGIAVLVDTFSGQLNSFINTLTAKNGVSSDYATKVVPVITVGNGTYAGAAQVTGPQDLVDQTKAVLQLEGDFSGDRFRVKALIPINTKTATNFSRVQGVGVSAQIDVKI</sequence>
<accession>A0A1H6TW96</accession>
<evidence type="ECO:0000256" key="1">
    <source>
        <dbReference type="SAM" id="SignalP"/>
    </source>
</evidence>
<dbReference type="EMBL" id="FNZK01000001">
    <property type="protein sequence ID" value="SEI83486.1"/>
    <property type="molecule type" value="Genomic_DNA"/>
</dbReference>